<dbReference type="Pfam" id="PF13193">
    <property type="entry name" value="AMP-binding_C"/>
    <property type="match status" value="1"/>
</dbReference>
<comment type="caution">
    <text evidence="5">The sequence shown here is derived from an EMBL/GenBank/DDBJ whole genome shotgun (WGS) entry which is preliminary data.</text>
</comment>
<dbReference type="RefSeq" id="WP_205306576.1">
    <property type="nucleotide sequence ID" value="NZ_BAAAVF010000008.1"/>
</dbReference>
<dbReference type="InterPro" id="IPR025110">
    <property type="entry name" value="AMP-bd_C"/>
</dbReference>
<gene>
    <name evidence="5" type="ORF">JOD49_001437</name>
</gene>
<dbReference type="Pfam" id="PF00501">
    <property type="entry name" value="AMP-binding"/>
    <property type="match status" value="1"/>
</dbReference>
<dbReference type="Pfam" id="PF00550">
    <property type="entry name" value="PP-binding"/>
    <property type="match status" value="1"/>
</dbReference>
<sequence>MTTSRHEPRPAQTGTTDARAAASEPTLERVRHASSVPHAFDAVADTWPNRSAVEWDTGRWTYRDLQEASRQVERRLRSEGVSPGAAVAVLGDRSAETCATMLGILRAGAAYVPVDANLPAVRVRAMLDTAGVTLAVRPAGSRADAPEGVDVVDLAPNLPGADHVPDRAPDRAGQPGDGLAGDAAGGDLPSDLDRTAYVMFTSGSTGTPKAVAVRQRSVLRLATDNGFLVLDPANRFMHAASLSFDSSTLEIWPTLLSGACLVIVDQSLLLAPAALRDTLRAAAIDSVFFTTGVFHHVARSCPEVFDGLRHAIAGGEVLNPALAARAVGRATHVVNGYGPTETTVVAVAHVLGESDDGPVPIGTPLPYVSVAVLDPDGSPVAPGDDGELHIAGDGLAAGYLGDPVETARRFVHLSIDGTPPVRYYRTGDQVRWGEAGLLEFRGRLDDQVKVRGHRIELTEIERALSAIEGVGEAAVVAVEDGTSRVLVAFCTPARPEAPVPDLASVRRALAASLPDYMLPATVVPVEALPFTTNGKVDRRVLADRAAATATRPATEDGADAPRDAREAVEHAWRETLALDVVDPDGDFFALGGNSLMAAQLIARVQSSLSLDGAHGHDLIRGLLSDPRPAAFAAVVDGIRVHPTGAPGADGTDRWRPDVRLLSRPVPVDRAPRSDPPAEVLLTGATGFFGSALLRELVDRTGATVRCLVRAADEDAAMARVLAAQRRYGHGPLDADRVVAVPGDLTAHRLGLDDAAWEALAARTDLIYHSGAHVNFVYPYEWLRRTNVDGTRSLVELAEAGGGVPLHYVSTIAVLAGSGSAAVRHVTEDTPLDHVERLSMGYPESKWVAEQILRAASARGLPVVVHRPYEITGSTVDGHWNTEAAICAFFKAIVEMGRAPDVDLPLDFVPVDHLARAVVHLAQTRPAQGQTYHLTNPRYALLGLMVERLRAHGHPIDVVDYDTWLHDLSEFCRAHPEHPIVSFLPIFTNIASSSTLTVKELYFEGTFPRFGRERADEDLAGSGIACPPVDAEMLDAYVRWFHAVGYIDRPRVGAR</sequence>
<feature type="region of interest" description="Disordered" evidence="3">
    <location>
        <begin position="156"/>
        <end position="185"/>
    </location>
</feature>
<dbReference type="Gene3D" id="3.40.50.720">
    <property type="entry name" value="NAD(P)-binding Rossmann-like Domain"/>
    <property type="match status" value="1"/>
</dbReference>
<evidence type="ECO:0000313" key="6">
    <source>
        <dbReference type="Proteomes" id="UP000698059"/>
    </source>
</evidence>
<dbReference type="Pfam" id="PF07993">
    <property type="entry name" value="NAD_binding_4"/>
    <property type="match status" value="1"/>
</dbReference>
<dbReference type="PROSITE" id="PS00455">
    <property type="entry name" value="AMP_BINDING"/>
    <property type="match status" value="1"/>
</dbReference>
<dbReference type="InterPro" id="IPR036291">
    <property type="entry name" value="NAD(P)-bd_dom_sf"/>
</dbReference>
<feature type="region of interest" description="Disordered" evidence="3">
    <location>
        <begin position="1"/>
        <end position="24"/>
    </location>
</feature>
<organism evidence="5 6">
    <name type="scientific">Oerskovia jenensis</name>
    <dbReference type="NCBI Taxonomy" id="162169"/>
    <lineage>
        <taxon>Bacteria</taxon>
        <taxon>Bacillati</taxon>
        <taxon>Actinomycetota</taxon>
        <taxon>Actinomycetes</taxon>
        <taxon>Micrococcales</taxon>
        <taxon>Cellulomonadaceae</taxon>
        <taxon>Oerskovia</taxon>
    </lineage>
</organism>
<dbReference type="InterPro" id="IPR045851">
    <property type="entry name" value="AMP-bd_C_sf"/>
</dbReference>
<name>A0ABS2LDX2_9CELL</name>
<dbReference type="EMBL" id="JAFBBO010000001">
    <property type="protein sequence ID" value="MBM7478517.1"/>
    <property type="molecule type" value="Genomic_DNA"/>
</dbReference>
<dbReference type="InterPro" id="IPR020845">
    <property type="entry name" value="AMP-binding_CS"/>
</dbReference>
<accession>A0ABS2LDX2</accession>
<dbReference type="CDD" id="cd05235">
    <property type="entry name" value="SDR_e1"/>
    <property type="match status" value="1"/>
</dbReference>
<evidence type="ECO:0000259" key="4">
    <source>
        <dbReference type="PROSITE" id="PS50075"/>
    </source>
</evidence>
<evidence type="ECO:0000313" key="5">
    <source>
        <dbReference type="EMBL" id="MBM7478517.1"/>
    </source>
</evidence>
<keyword evidence="2" id="KW-0597">Phosphoprotein</keyword>
<dbReference type="SUPFAM" id="SSF47336">
    <property type="entry name" value="ACP-like"/>
    <property type="match status" value="1"/>
</dbReference>
<dbReference type="Gene3D" id="2.30.38.10">
    <property type="entry name" value="Luciferase, Domain 3"/>
    <property type="match status" value="1"/>
</dbReference>
<dbReference type="Gene3D" id="3.40.50.980">
    <property type="match status" value="2"/>
</dbReference>
<dbReference type="InterPro" id="IPR010071">
    <property type="entry name" value="AA_adenyl_dom"/>
</dbReference>
<evidence type="ECO:0000256" key="3">
    <source>
        <dbReference type="SAM" id="MobiDB-lite"/>
    </source>
</evidence>
<dbReference type="PROSITE" id="PS00012">
    <property type="entry name" value="PHOSPHOPANTETHEINE"/>
    <property type="match status" value="1"/>
</dbReference>
<dbReference type="InterPro" id="IPR000873">
    <property type="entry name" value="AMP-dep_synth/lig_dom"/>
</dbReference>
<dbReference type="InterPro" id="IPR006162">
    <property type="entry name" value="Ppantetheine_attach_site"/>
</dbReference>
<dbReference type="NCBIfam" id="TIGR01746">
    <property type="entry name" value="Thioester-redct"/>
    <property type="match status" value="1"/>
</dbReference>
<dbReference type="InterPro" id="IPR036736">
    <property type="entry name" value="ACP-like_sf"/>
</dbReference>
<proteinExistence type="predicted"/>
<dbReference type="InterPro" id="IPR010080">
    <property type="entry name" value="Thioester_reductase-like_dom"/>
</dbReference>
<feature type="domain" description="Carrier" evidence="4">
    <location>
        <begin position="559"/>
        <end position="639"/>
    </location>
</feature>
<evidence type="ECO:0000256" key="1">
    <source>
        <dbReference type="ARBA" id="ARBA00022450"/>
    </source>
</evidence>
<dbReference type="PANTHER" id="PTHR44845:SF6">
    <property type="entry name" value="BETA-ALANINE-ACTIVATING ENZYME"/>
    <property type="match status" value="1"/>
</dbReference>
<dbReference type="Gene3D" id="3.30.300.30">
    <property type="match status" value="1"/>
</dbReference>
<dbReference type="InterPro" id="IPR013120">
    <property type="entry name" value="FAR_NAD-bd"/>
</dbReference>
<dbReference type="PANTHER" id="PTHR44845">
    <property type="entry name" value="CARRIER DOMAIN-CONTAINING PROTEIN"/>
    <property type="match status" value="1"/>
</dbReference>
<dbReference type="NCBIfam" id="TIGR01733">
    <property type="entry name" value="AA-adenyl-dom"/>
    <property type="match status" value="1"/>
</dbReference>
<keyword evidence="1" id="KW-0596">Phosphopantetheine</keyword>
<dbReference type="InterPro" id="IPR009081">
    <property type="entry name" value="PP-bd_ACP"/>
</dbReference>
<dbReference type="Gene3D" id="1.10.1200.10">
    <property type="entry name" value="ACP-like"/>
    <property type="match status" value="1"/>
</dbReference>
<dbReference type="Proteomes" id="UP000698059">
    <property type="component" value="Unassembled WGS sequence"/>
</dbReference>
<evidence type="ECO:0000256" key="2">
    <source>
        <dbReference type="ARBA" id="ARBA00022553"/>
    </source>
</evidence>
<dbReference type="SUPFAM" id="SSF56801">
    <property type="entry name" value="Acetyl-CoA synthetase-like"/>
    <property type="match status" value="1"/>
</dbReference>
<keyword evidence="6" id="KW-1185">Reference proteome</keyword>
<reference evidence="5 6" key="1">
    <citation type="submission" date="2021-01" db="EMBL/GenBank/DDBJ databases">
        <title>Sequencing the genomes of 1000 actinobacteria strains.</title>
        <authorList>
            <person name="Klenk H.-P."/>
        </authorList>
    </citation>
    <scope>NUCLEOTIDE SEQUENCE [LARGE SCALE GENOMIC DNA]</scope>
    <source>
        <strain evidence="5 6">DSM 46000</strain>
    </source>
</reference>
<dbReference type="SUPFAM" id="SSF51735">
    <property type="entry name" value="NAD(P)-binding Rossmann-fold domains"/>
    <property type="match status" value="1"/>
</dbReference>
<protein>
    <submittedName>
        <fullName evidence="5">Amino acid adenylation domain-containing protein/thioester reductase-like protein</fullName>
    </submittedName>
</protein>
<dbReference type="PROSITE" id="PS50075">
    <property type="entry name" value="CARRIER"/>
    <property type="match status" value="1"/>
</dbReference>